<dbReference type="Pfam" id="PF02502">
    <property type="entry name" value="LacAB_rpiB"/>
    <property type="match status" value="1"/>
</dbReference>
<dbReference type="InterPro" id="IPR036569">
    <property type="entry name" value="RpiB_LacA_LacB_sf"/>
</dbReference>
<evidence type="ECO:0000313" key="3">
    <source>
        <dbReference type="Proteomes" id="UP000242470"/>
    </source>
</evidence>
<reference evidence="2 3" key="1">
    <citation type="submission" date="2017-08" db="EMBL/GenBank/DDBJ databases">
        <title>Draft genome sequences of 64 type strains of genus Staph aureus.</title>
        <authorList>
            <person name="Cole K."/>
            <person name="Golubchik T."/>
            <person name="Russell J."/>
            <person name="Foster D."/>
            <person name="Llewelyn M."/>
            <person name="Wilson D."/>
            <person name="Crook D."/>
            <person name="Paul J."/>
        </authorList>
    </citation>
    <scope>NUCLEOTIDE SEQUENCE [LARGE SCALE GENOMIC DNA]</scope>
    <source>
        <strain evidence="2 3">NCTC 12101</strain>
    </source>
</reference>
<organism evidence="2 3">
    <name type="scientific">Staphylococcus auricularis</name>
    <dbReference type="NCBI Taxonomy" id="29379"/>
    <lineage>
        <taxon>Bacteria</taxon>
        <taxon>Bacillati</taxon>
        <taxon>Bacillota</taxon>
        <taxon>Bacilli</taxon>
        <taxon>Bacillales</taxon>
        <taxon>Staphylococcaceae</taxon>
        <taxon>Staphylococcus</taxon>
    </lineage>
</organism>
<dbReference type="SUPFAM" id="SSF89623">
    <property type="entry name" value="Ribose/Galactose isomerase RpiB/AlsB"/>
    <property type="match status" value="1"/>
</dbReference>
<dbReference type="EMBL" id="PPQW01000017">
    <property type="protein sequence ID" value="PNZ68355.1"/>
    <property type="molecule type" value="Genomic_DNA"/>
</dbReference>
<evidence type="ECO:0000256" key="1">
    <source>
        <dbReference type="ARBA" id="ARBA00008754"/>
    </source>
</evidence>
<dbReference type="GO" id="GO:0004751">
    <property type="term" value="F:ribose-5-phosphate isomerase activity"/>
    <property type="evidence" value="ECO:0007669"/>
    <property type="project" value="TreeGrafter"/>
</dbReference>
<dbReference type="GO" id="GO:0019316">
    <property type="term" value="P:D-allose catabolic process"/>
    <property type="evidence" value="ECO:0007669"/>
    <property type="project" value="TreeGrafter"/>
</dbReference>
<dbReference type="Proteomes" id="UP000242470">
    <property type="component" value="Unassembled WGS sequence"/>
</dbReference>
<name>A0AAP8TTI7_9STAP</name>
<dbReference type="RefSeq" id="WP_059106525.1">
    <property type="nucleotide sequence ID" value="NZ_AP024589.1"/>
</dbReference>
<keyword evidence="2" id="KW-0413">Isomerase</keyword>
<protein>
    <submittedName>
        <fullName evidence="2">RpiB/LacA/LacB family sugar-phosphate isomerase</fullName>
    </submittedName>
</protein>
<evidence type="ECO:0000313" key="2">
    <source>
        <dbReference type="EMBL" id="PNZ68355.1"/>
    </source>
</evidence>
<dbReference type="PIRSF" id="PIRSF005384">
    <property type="entry name" value="RpiB_LacA_B"/>
    <property type="match status" value="1"/>
</dbReference>
<gene>
    <name evidence="2" type="ORF">CD158_03565</name>
</gene>
<dbReference type="Gene3D" id="3.40.1400.10">
    <property type="entry name" value="Sugar-phosphate isomerase, RpiB/LacA/LacB"/>
    <property type="match status" value="1"/>
</dbReference>
<sequence>MSIFIHSDQASQTLKQRIIDDLTAHDYEVIDLAIEQPSDDITEITRALTERVAAHSGSKGIIIDRYSIAPFILANKYKNIICAMISDEQSAKMTCRHNNTNVITLGSETVGILVALNCVRTFLQATYDGGRHQIRIDMLNHLC</sequence>
<accession>A0AAP8TTI7</accession>
<dbReference type="PANTHER" id="PTHR30345:SF5">
    <property type="entry name" value="GALACTOSE-6-PHOSPHATE ISOMERASE SUBUNIT LACA"/>
    <property type="match status" value="1"/>
</dbReference>
<dbReference type="GO" id="GO:0009052">
    <property type="term" value="P:pentose-phosphate shunt, non-oxidative branch"/>
    <property type="evidence" value="ECO:0007669"/>
    <property type="project" value="TreeGrafter"/>
</dbReference>
<dbReference type="NCBIfam" id="TIGR00689">
    <property type="entry name" value="rpiB_lacA_lacB"/>
    <property type="match status" value="1"/>
</dbReference>
<proteinExistence type="inferred from homology"/>
<comment type="caution">
    <text evidence="2">The sequence shown here is derived from an EMBL/GenBank/DDBJ whole genome shotgun (WGS) entry which is preliminary data.</text>
</comment>
<dbReference type="GeneID" id="64982587"/>
<dbReference type="AlphaFoldDB" id="A0AAP8TTI7"/>
<dbReference type="PANTHER" id="PTHR30345">
    <property type="entry name" value="RIBOSE-5-PHOSPHATE ISOMERASE B"/>
    <property type="match status" value="1"/>
</dbReference>
<comment type="similarity">
    <text evidence="1">Belongs to the LacAB/RpiB family.</text>
</comment>
<dbReference type="InterPro" id="IPR003500">
    <property type="entry name" value="RpiB_LacA_LacB"/>
</dbReference>